<reference evidence="4 5" key="1">
    <citation type="submission" date="2015-01" db="EMBL/GenBank/DDBJ databases">
        <title>Genome Assembly of Bacillus badius MTCC 1458.</title>
        <authorList>
            <person name="Verma A."/>
            <person name="Khatri I."/>
            <person name="Mual P."/>
            <person name="Subramanian S."/>
            <person name="Krishnamurthi S."/>
        </authorList>
    </citation>
    <scope>NUCLEOTIDE SEQUENCE [LARGE SCALE GENOMIC DNA]</scope>
    <source>
        <strain evidence="4 5">MTCC 1458</strain>
    </source>
</reference>
<proteinExistence type="predicted"/>
<keyword evidence="2" id="KW-0178">Competence</keyword>
<evidence type="ECO:0000256" key="2">
    <source>
        <dbReference type="ARBA" id="ARBA00023287"/>
    </source>
</evidence>
<comment type="subcellular location">
    <subcellularLocation>
        <location evidence="1">Cell surface</location>
    </subcellularLocation>
</comment>
<gene>
    <name evidence="4" type="ORF">SD77_2178</name>
</gene>
<sequence>MLKNNEKGFTLAESLLSLMIMAMIAAFILPLMVQMTGQSKTLWEREKGMRLLYEESGKRLQERADFYVAYEGERQSYEISWETISGSACFEVSGRATCIRKQ</sequence>
<evidence type="ECO:0000256" key="3">
    <source>
        <dbReference type="SAM" id="Phobius"/>
    </source>
</evidence>
<dbReference type="Pfam" id="PF07963">
    <property type="entry name" value="N_methyl"/>
    <property type="match status" value="1"/>
</dbReference>
<evidence type="ECO:0000313" key="5">
    <source>
        <dbReference type="Proteomes" id="UP000031982"/>
    </source>
</evidence>
<organism evidence="4 5">
    <name type="scientific">Bacillus badius</name>
    <dbReference type="NCBI Taxonomy" id="1455"/>
    <lineage>
        <taxon>Bacteria</taxon>
        <taxon>Bacillati</taxon>
        <taxon>Bacillota</taxon>
        <taxon>Bacilli</taxon>
        <taxon>Bacillales</taxon>
        <taxon>Bacillaceae</taxon>
        <taxon>Pseudobacillus</taxon>
    </lineage>
</organism>
<evidence type="ECO:0008006" key="6">
    <source>
        <dbReference type="Google" id="ProtNLM"/>
    </source>
</evidence>
<dbReference type="GeneID" id="92779009"/>
<name>A0ABR5AYB9_BACBA</name>
<keyword evidence="3" id="KW-0472">Membrane</keyword>
<protein>
    <recommendedName>
        <fullName evidence="6">Late competence protein ComGE</fullName>
    </recommendedName>
</protein>
<keyword evidence="3" id="KW-0812">Transmembrane</keyword>
<dbReference type="InterPro" id="IPR012902">
    <property type="entry name" value="N_methyl_site"/>
</dbReference>
<comment type="caution">
    <text evidence="4">The sequence shown here is derived from an EMBL/GenBank/DDBJ whole genome shotgun (WGS) entry which is preliminary data.</text>
</comment>
<keyword evidence="5" id="KW-1185">Reference proteome</keyword>
<dbReference type="EMBL" id="JXLP01000002">
    <property type="protein sequence ID" value="KIL79724.1"/>
    <property type="molecule type" value="Genomic_DNA"/>
</dbReference>
<dbReference type="RefSeq" id="WP_041097214.1">
    <property type="nucleotide sequence ID" value="NZ_BSSZ01000002.1"/>
</dbReference>
<dbReference type="Proteomes" id="UP000031982">
    <property type="component" value="Unassembled WGS sequence"/>
</dbReference>
<dbReference type="NCBIfam" id="TIGR02532">
    <property type="entry name" value="IV_pilin_GFxxxE"/>
    <property type="match status" value="1"/>
</dbReference>
<feature type="transmembrane region" description="Helical" evidence="3">
    <location>
        <begin position="15"/>
        <end position="33"/>
    </location>
</feature>
<accession>A0ABR5AYB9</accession>
<keyword evidence="3" id="KW-1133">Transmembrane helix</keyword>
<evidence type="ECO:0000313" key="4">
    <source>
        <dbReference type="EMBL" id="KIL79724.1"/>
    </source>
</evidence>
<evidence type="ECO:0000256" key="1">
    <source>
        <dbReference type="ARBA" id="ARBA00004241"/>
    </source>
</evidence>